<dbReference type="PANTHER" id="PTHR34203:SF15">
    <property type="entry name" value="SLL1173 PROTEIN"/>
    <property type="match status" value="1"/>
</dbReference>
<dbReference type="Pfam" id="PF05050">
    <property type="entry name" value="Methyltransf_21"/>
    <property type="match status" value="1"/>
</dbReference>
<accession>A0ABX5MCV0</accession>
<sequence>MNLLYKLISKLPNYIKSFGLFHGFRLLLLIEGTIFKTSTITKKYTVPGYPEPIYLRKTTSDYSIFWQCIVQRQYNMLRFPQSNRLMSTYQEYVKKGYKPLIIDCGANIGLSALFLAKLFPKATIYAIEPDENNFMMLKLNIASLEGRVVALRGGIWHENANLRIINPASGSASFRVATTTTIDNSKEIIRTYTIDEICTLAGTSTPFIVKVDIEGAQSNLFKNNTSWVSNTHLIMLELDDWLMPWAGTSRSFFSCVSQYPFDYLISGETIFCFRDFEN</sequence>
<dbReference type="RefSeq" id="WP_011635161.1">
    <property type="nucleotide sequence ID" value="NZ_FNNM01000007.1"/>
</dbReference>
<evidence type="ECO:0000313" key="2">
    <source>
        <dbReference type="EMBL" id="PXV83768.1"/>
    </source>
</evidence>
<name>A0ABX5MCV0_9PROT</name>
<proteinExistence type="predicted"/>
<keyword evidence="3" id="KW-1185">Reference proteome</keyword>
<dbReference type="PANTHER" id="PTHR34203">
    <property type="entry name" value="METHYLTRANSFERASE, FKBM FAMILY PROTEIN"/>
    <property type="match status" value="1"/>
</dbReference>
<dbReference type="EMBL" id="QICQ01000003">
    <property type="protein sequence ID" value="PXV83768.1"/>
    <property type="molecule type" value="Genomic_DNA"/>
</dbReference>
<keyword evidence="2" id="KW-0489">Methyltransferase</keyword>
<dbReference type="InterPro" id="IPR029063">
    <property type="entry name" value="SAM-dependent_MTases_sf"/>
</dbReference>
<reference evidence="2 3" key="1">
    <citation type="submission" date="2018-04" db="EMBL/GenBank/DDBJ databases">
        <title>Active sludge and wastewater microbial communities from Klosterneuburg, Austria.</title>
        <authorList>
            <person name="Wagner M."/>
        </authorList>
    </citation>
    <scope>NUCLEOTIDE SEQUENCE [LARGE SCALE GENOMIC DNA]</scope>
    <source>
        <strain evidence="2 3">Nm 57</strain>
    </source>
</reference>
<dbReference type="GO" id="GO:0032259">
    <property type="term" value="P:methylation"/>
    <property type="evidence" value="ECO:0007669"/>
    <property type="project" value="UniProtKB-KW"/>
</dbReference>
<dbReference type="InterPro" id="IPR052514">
    <property type="entry name" value="SAM-dependent_MTase"/>
</dbReference>
<dbReference type="InterPro" id="IPR006342">
    <property type="entry name" value="FkbM_mtfrase"/>
</dbReference>
<feature type="domain" description="Methyltransferase FkbM" evidence="1">
    <location>
        <begin position="103"/>
        <end position="224"/>
    </location>
</feature>
<protein>
    <submittedName>
        <fullName evidence="2">FkbM family methyltransferase</fullName>
    </submittedName>
</protein>
<evidence type="ECO:0000313" key="3">
    <source>
        <dbReference type="Proteomes" id="UP000247780"/>
    </source>
</evidence>
<dbReference type="GO" id="GO:0008168">
    <property type="term" value="F:methyltransferase activity"/>
    <property type="evidence" value="ECO:0007669"/>
    <property type="project" value="UniProtKB-KW"/>
</dbReference>
<dbReference type="Gene3D" id="3.40.50.150">
    <property type="entry name" value="Vaccinia Virus protein VP39"/>
    <property type="match status" value="1"/>
</dbReference>
<evidence type="ECO:0000259" key="1">
    <source>
        <dbReference type="Pfam" id="PF05050"/>
    </source>
</evidence>
<comment type="caution">
    <text evidence="2">The sequence shown here is derived from an EMBL/GenBank/DDBJ whole genome shotgun (WGS) entry which is preliminary data.</text>
</comment>
<dbReference type="SUPFAM" id="SSF53335">
    <property type="entry name" value="S-adenosyl-L-methionine-dependent methyltransferases"/>
    <property type="match status" value="1"/>
</dbReference>
<dbReference type="NCBIfam" id="TIGR01444">
    <property type="entry name" value="fkbM_fam"/>
    <property type="match status" value="1"/>
</dbReference>
<gene>
    <name evidence="2" type="ORF">C8R14_10364</name>
</gene>
<dbReference type="Proteomes" id="UP000247780">
    <property type="component" value="Unassembled WGS sequence"/>
</dbReference>
<organism evidence="2 3">
    <name type="scientific">Nitrosomonas eutropha</name>
    <dbReference type="NCBI Taxonomy" id="916"/>
    <lineage>
        <taxon>Bacteria</taxon>
        <taxon>Pseudomonadati</taxon>
        <taxon>Pseudomonadota</taxon>
        <taxon>Betaproteobacteria</taxon>
        <taxon>Nitrosomonadales</taxon>
        <taxon>Nitrosomonadaceae</taxon>
        <taxon>Nitrosomonas</taxon>
    </lineage>
</organism>
<keyword evidence="2" id="KW-0808">Transferase</keyword>